<dbReference type="Proteomes" id="UP000366872">
    <property type="component" value="Unassembled WGS sequence"/>
</dbReference>
<dbReference type="CDD" id="cd01392">
    <property type="entry name" value="HTH_LacI"/>
    <property type="match status" value="1"/>
</dbReference>
<evidence type="ECO:0000259" key="4">
    <source>
        <dbReference type="PROSITE" id="PS50932"/>
    </source>
</evidence>
<feature type="domain" description="HTH lacI-type" evidence="4">
    <location>
        <begin position="15"/>
        <end position="72"/>
    </location>
</feature>
<dbReference type="SMART" id="SM00354">
    <property type="entry name" value="HTH_LACI"/>
    <property type="match status" value="1"/>
</dbReference>
<keyword evidence="6" id="KW-1185">Reference proteome</keyword>
<dbReference type="Gene3D" id="1.10.260.40">
    <property type="entry name" value="lambda repressor-like DNA-binding domains"/>
    <property type="match status" value="1"/>
</dbReference>
<evidence type="ECO:0000313" key="6">
    <source>
        <dbReference type="Proteomes" id="UP000366872"/>
    </source>
</evidence>
<dbReference type="RefSeq" id="WP_136077215.1">
    <property type="nucleotide sequence ID" value="NZ_CAAHFG010000001.1"/>
</dbReference>
<sequence length="362" mass="40990">MAVKGKKRKRTSNRVTLEDIARYCDVSKATVSRVLNGHLNEFPVSEEMIQRVKAAAEQLGYRPNRLARAIRNQRTNLIGLSFIHIDYQSMAEDKVAYENQVMGQFTNCILSHPGFKDYDLVIHDREELKDRALQEADFKSDLLEGLIYLTPSEDHREFLDVASKEFPIVLLGQIEGAEEKVPCIDINNRKMAAKAVDHLLESGRKNILLLIPDKLQHISCIQDRIRGYRDALEAKDIKVSDEFIRSVRSLKDNVENFFSDLRCIDEIDAIFCPTDNLAALCIPALKACGKSIPGDIAIIGFDDLPFAQHTTPPLSTVRRPVDKQAHAAIDLLLKILKKEIPYEPGFHEIETELVIRSSTQID</sequence>
<name>A0A6C2TV40_PONDE</name>
<dbReference type="AlphaFoldDB" id="A0A6C2TV40"/>
<gene>
    <name evidence="5" type="primary">exuR_1</name>
    <name evidence="5" type="ORF">PDESU_00004</name>
</gene>
<evidence type="ECO:0000313" key="5">
    <source>
        <dbReference type="EMBL" id="VGO11460.1"/>
    </source>
</evidence>
<dbReference type="Pfam" id="PF13377">
    <property type="entry name" value="Peripla_BP_3"/>
    <property type="match status" value="1"/>
</dbReference>
<reference evidence="5 6" key="1">
    <citation type="submission" date="2019-04" db="EMBL/GenBank/DDBJ databases">
        <authorList>
            <person name="Van Vliet M D."/>
        </authorList>
    </citation>
    <scope>NUCLEOTIDE SEQUENCE [LARGE SCALE GENOMIC DNA]</scope>
    <source>
        <strain evidence="5 6">F1</strain>
    </source>
</reference>
<evidence type="ECO:0000256" key="3">
    <source>
        <dbReference type="ARBA" id="ARBA00023163"/>
    </source>
</evidence>
<evidence type="ECO:0000256" key="2">
    <source>
        <dbReference type="ARBA" id="ARBA00023125"/>
    </source>
</evidence>
<organism evidence="5 6">
    <name type="scientific">Pontiella desulfatans</name>
    <dbReference type="NCBI Taxonomy" id="2750659"/>
    <lineage>
        <taxon>Bacteria</taxon>
        <taxon>Pseudomonadati</taxon>
        <taxon>Kiritimatiellota</taxon>
        <taxon>Kiritimatiellia</taxon>
        <taxon>Kiritimatiellales</taxon>
        <taxon>Pontiellaceae</taxon>
        <taxon>Pontiella</taxon>
    </lineage>
</organism>
<keyword evidence="1" id="KW-0805">Transcription regulation</keyword>
<proteinExistence type="predicted"/>
<dbReference type="Gene3D" id="3.40.50.2300">
    <property type="match status" value="2"/>
</dbReference>
<dbReference type="GO" id="GO:0000976">
    <property type="term" value="F:transcription cis-regulatory region binding"/>
    <property type="evidence" value="ECO:0007669"/>
    <property type="project" value="TreeGrafter"/>
</dbReference>
<accession>A0A6C2TV40</accession>
<dbReference type="SUPFAM" id="SSF53822">
    <property type="entry name" value="Periplasmic binding protein-like I"/>
    <property type="match status" value="1"/>
</dbReference>
<dbReference type="Pfam" id="PF00356">
    <property type="entry name" value="LacI"/>
    <property type="match status" value="1"/>
</dbReference>
<dbReference type="PANTHER" id="PTHR30146:SF109">
    <property type="entry name" value="HTH-TYPE TRANSCRIPTIONAL REGULATOR GALS"/>
    <property type="match status" value="1"/>
</dbReference>
<dbReference type="PANTHER" id="PTHR30146">
    <property type="entry name" value="LACI-RELATED TRANSCRIPTIONAL REPRESSOR"/>
    <property type="match status" value="1"/>
</dbReference>
<dbReference type="InterPro" id="IPR010982">
    <property type="entry name" value="Lambda_DNA-bd_dom_sf"/>
</dbReference>
<dbReference type="InterPro" id="IPR028082">
    <property type="entry name" value="Peripla_BP_I"/>
</dbReference>
<keyword evidence="3" id="KW-0804">Transcription</keyword>
<dbReference type="GO" id="GO:0003700">
    <property type="term" value="F:DNA-binding transcription factor activity"/>
    <property type="evidence" value="ECO:0007669"/>
    <property type="project" value="TreeGrafter"/>
</dbReference>
<dbReference type="PROSITE" id="PS50932">
    <property type="entry name" value="HTH_LACI_2"/>
    <property type="match status" value="1"/>
</dbReference>
<keyword evidence="2" id="KW-0238">DNA-binding</keyword>
<dbReference type="InterPro" id="IPR000843">
    <property type="entry name" value="HTH_LacI"/>
</dbReference>
<dbReference type="SUPFAM" id="SSF47413">
    <property type="entry name" value="lambda repressor-like DNA-binding domains"/>
    <property type="match status" value="1"/>
</dbReference>
<evidence type="ECO:0000256" key="1">
    <source>
        <dbReference type="ARBA" id="ARBA00023015"/>
    </source>
</evidence>
<dbReference type="EMBL" id="CAAHFG010000001">
    <property type="protein sequence ID" value="VGO11460.1"/>
    <property type="molecule type" value="Genomic_DNA"/>
</dbReference>
<protein>
    <submittedName>
        <fullName evidence="5">Putative HTH-type transcriptional repressor ExuR</fullName>
    </submittedName>
</protein>
<dbReference type="InterPro" id="IPR046335">
    <property type="entry name" value="LacI/GalR-like_sensor"/>
</dbReference>
<dbReference type="CDD" id="cd06267">
    <property type="entry name" value="PBP1_LacI_sugar_binding-like"/>
    <property type="match status" value="1"/>
</dbReference>